<dbReference type="Proteomes" id="UP000438760">
    <property type="component" value="Unassembled WGS sequence"/>
</dbReference>
<evidence type="ECO:0000259" key="6">
    <source>
        <dbReference type="PROSITE" id="PS50850"/>
    </source>
</evidence>
<feature type="transmembrane region" description="Helical" evidence="5">
    <location>
        <begin position="269"/>
        <end position="293"/>
    </location>
</feature>
<dbReference type="PANTHER" id="PTHR42718">
    <property type="entry name" value="MAJOR FACILITATOR SUPERFAMILY MULTIDRUG TRANSPORTER MFSC"/>
    <property type="match status" value="1"/>
</dbReference>
<dbReference type="PROSITE" id="PS50850">
    <property type="entry name" value="MFS"/>
    <property type="match status" value="1"/>
</dbReference>
<dbReference type="Pfam" id="PF07690">
    <property type="entry name" value="MFS_1"/>
    <property type="match status" value="1"/>
</dbReference>
<feature type="transmembrane region" description="Helical" evidence="5">
    <location>
        <begin position="108"/>
        <end position="126"/>
    </location>
</feature>
<evidence type="ECO:0000313" key="7">
    <source>
        <dbReference type="EMBL" id="MTG97334.1"/>
    </source>
</evidence>
<organism evidence="7 8">
    <name type="scientific">Myroides albus</name>
    <dbReference type="NCBI Taxonomy" id="2562892"/>
    <lineage>
        <taxon>Bacteria</taxon>
        <taxon>Pseudomonadati</taxon>
        <taxon>Bacteroidota</taxon>
        <taxon>Flavobacteriia</taxon>
        <taxon>Flavobacteriales</taxon>
        <taxon>Flavobacteriaceae</taxon>
        <taxon>Myroides</taxon>
    </lineage>
</organism>
<dbReference type="InterPro" id="IPR011701">
    <property type="entry name" value="MFS"/>
</dbReference>
<dbReference type="EMBL" id="WMJX01000005">
    <property type="protein sequence ID" value="MTG97334.1"/>
    <property type="molecule type" value="Genomic_DNA"/>
</dbReference>
<feature type="transmembrane region" description="Helical" evidence="5">
    <location>
        <begin position="225"/>
        <end position="248"/>
    </location>
</feature>
<proteinExistence type="predicted"/>
<accession>A0A6I3LHQ6</accession>
<gene>
    <name evidence="7" type="ORF">GJV76_04160</name>
</gene>
<feature type="transmembrane region" description="Helical" evidence="5">
    <location>
        <begin position="168"/>
        <end position="185"/>
    </location>
</feature>
<dbReference type="AlphaFoldDB" id="A0A6I3LHQ6"/>
<evidence type="ECO:0000313" key="8">
    <source>
        <dbReference type="Proteomes" id="UP000438760"/>
    </source>
</evidence>
<evidence type="ECO:0000256" key="5">
    <source>
        <dbReference type="SAM" id="Phobius"/>
    </source>
</evidence>
<feature type="domain" description="Major facilitator superfamily (MFS) profile" evidence="6">
    <location>
        <begin position="10"/>
        <end position="457"/>
    </location>
</feature>
<evidence type="ECO:0000256" key="4">
    <source>
        <dbReference type="ARBA" id="ARBA00023136"/>
    </source>
</evidence>
<dbReference type="Gene3D" id="1.20.1720.10">
    <property type="entry name" value="Multidrug resistance protein D"/>
    <property type="match status" value="1"/>
</dbReference>
<feature type="transmembrane region" description="Helical" evidence="5">
    <location>
        <begin position="47"/>
        <end position="68"/>
    </location>
</feature>
<protein>
    <submittedName>
        <fullName evidence="7">MFS transporter</fullName>
    </submittedName>
</protein>
<dbReference type="PANTHER" id="PTHR42718:SF39">
    <property type="entry name" value="ACTINORHODIN TRANSPORTER-RELATED"/>
    <property type="match status" value="1"/>
</dbReference>
<name>A0A6I3LHQ6_9FLAO</name>
<comment type="caution">
    <text evidence="7">The sequence shown here is derived from an EMBL/GenBank/DDBJ whole genome shotgun (WGS) entry which is preliminary data.</text>
</comment>
<evidence type="ECO:0000256" key="1">
    <source>
        <dbReference type="ARBA" id="ARBA00004141"/>
    </source>
</evidence>
<evidence type="ECO:0000256" key="3">
    <source>
        <dbReference type="ARBA" id="ARBA00022989"/>
    </source>
</evidence>
<sequence>MSAYKNRWSVLRYLVIGAFLSPLDYFIVNMALPAIKDSFEATENQLQMVIAIYGLTYAALVVCSGKLGDIYGRRTIFTTGLWIFLLSSIACAFSPTISLLIFSRFLQGIGASLLAPQVLASIRLLFDDSERAKALGFFGSVFGLAAIVGQLLGGVLLSVHLWGMTWEIIFLVNVPVAAVCLYGIYTHMSKETLKKQPLDIGGVLLVIGALLCFITPLIYGRAYQWAWWIFAIIGLSIVLLIGFVQYECYRERHAYPVLLSMKLFDNKGFAFSLPIILFYNFTAGLFVCYPYYLQSYLDWGVLASGLAIVPYGVGFFFGPILFAKGGRKSGFWIKLGLGLLLVSFILLGGLFSKYETPTLGMHLIFLFAGFGHGIIMPVMMKESIRYIEVDQVGQASGIVSTVIQVGSVLGGAIIGTLFFSLKSVCGYSQAFAIALIGLGVVQLIGIVFYSMLNREVNKSK</sequence>
<dbReference type="GO" id="GO:0016020">
    <property type="term" value="C:membrane"/>
    <property type="evidence" value="ECO:0007669"/>
    <property type="project" value="UniProtKB-SubCell"/>
</dbReference>
<dbReference type="GO" id="GO:0022857">
    <property type="term" value="F:transmembrane transporter activity"/>
    <property type="evidence" value="ECO:0007669"/>
    <property type="project" value="InterPro"/>
</dbReference>
<feature type="transmembrane region" description="Helical" evidence="5">
    <location>
        <begin position="138"/>
        <end position="162"/>
    </location>
</feature>
<feature type="transmembrane region" description="Helical" evidence="5">
    <location>
        <begin position="197"/>
        <end position="219"/>
    </location>
</feature>
<dbReference type="InterPro" id="IPR036259">
    <property type="entry name" value="MFS_trans_sf"/>
</dbReference>
<dbReference type="Gene3D" id="1.20.1250.20">
    <property type="entry name" value="MFS general substrate transporter like domains"/>
    <property type="match status" value="1"/>
</dbReference>
<dbReference type="InterPro" id="IPR020846">
    <property type="entry name" value="MFS_dom"/>
</dbReference>
<dbReference type="SUPFAM" id="SSF103473">
    <property type="entry name" value="MFS general substrate transporter"/>
    <property type="match status" value="2"/>
</dbReference>
<dbReference type="RefSeq" id="WP_155091380.1">
    <property type="nucleotide sequence ID" value="NZ_CP102754.1"/>
</dbReference>
<reference evidence="7 8" key="1">
    <citation type="submission" date="2019-11" db="EMBL/GenBank/DDBJ databases">
        <title>Genome of Strain BIT-d1.</title>
        <authorList>
            <person name="Yang Y."/>
        </authorList>
    </citation>
    <scope>NUCLEOTIDE SEQUENCE [LARGE SCALE GENOMIC DNA]</scope>
    <source>
        <strain evidence="7 8">BIT-d1</strain>
    </source>
</reference>
<dbReference type="OrthoDB" id="783189at2"/>
<feature type="transmembrane region" description="Helical" evidence="5">
    <location>
        <begin position="431"/>
        <end position="452"/>
    </location>
</feature>
<evidence type="ECO:0000256" key="2">
    <source>
        <dbReference type="ARBA" id="ARBA00022692"/>
    </source>
</evidence>
<feature type="transmembrane region" description="Helical" evidence="5">
    <location>
        <begin position="335"/>
        <end position="354"/>
    </location>
</feature>
<feature type="transmembrane region" description="Helical" evidence="5">
    <location>
        <begin position="299"/>
        <end position="323"/>
    </location>
</feature>
<dbReference type="PRINTS" id="PR01036">
    <property type="entry name" value="TCRTETB"/>
</dbReference>
<keyword evidence="4 5" id="KW-0472">Membrane</keyword>
<keyword evidence="8" id="KW-1185">Reference proteome</keyword>
<dbReference type="CDD" id="cd17321">
    <property type="entry name" value="MFS_MMR_MDR_like"/>
    <property type="match status" value="1"/>
</dbReference>
<feature type="transmembrane region" description="Helical" evidence="5">
    <location>
        <begin position="12"/>
        <end position="35"/>
    </location>
</feature>
<feature type="transmembrane region" description="Helical" evidence="5">
    <location>
        <begin position="392"/>
        <end position="419"/>
    </location>
</feature>
<feature type="transmembrane region" description="Helical" evidence="5">
    <location>
        <begin position="80"/>
        <end position="102"/>
    </location>
</feature>
<comment type="subcellular location">
    <subcellularLocation>
        <location evidence="1">Membrane</location>
        <topology evidence="1">Multi-pass membrane protein</topology>
    </subcellularLocation>
</comment>
<keyword evidence="3 5" id="KW-1133">Transmembrane helix</keyword>
<keyword evidence="2 5" id="KW-0812">Transmembrane</keyword>
<feature type="transmembrane region" description="Helical" evidence="5">
    <location>
        <begin position="360"/>
        <end position="380"/>
    </location>
</feature>